<accession>A0A6J2X9W3</accession>
<dbReference type="PRINTS" id="PR00463">
    <property type="entry name" value="EP450I"/>
</dbReference>
<keyword evidence="7" id="KW-0256">Endoplasmic reticulum</keyword>
<keyword evidence="6 13" id="KW-0479">Metal-binding</keyword>
<dbReference type="PRINTS" id="PR00385">
    <property type="entry name" value="P450"/>
</dbReference>
<gene>
    <name evidence="17" type="primary">LOC115876404</name>
</gene>
<organism evidence="16 17">
    <name type="scientific">Sitophilus oryzae</name>
    <name type="common">Rice weevil</name>
    <name type="synonym">Curculio oryzae</name>
    <dbReference type="NCBI Taxonomy" id="7048"/>
    <lineage>
        <taxon>Eukaryota</taxon>
        <taxon>Metazoa</taxon>
        <taxon>Ecdysozoa</taxon>
        <taxon>Arthropoda</taxon>
        <taxon>Hexapoda</taxon>
        <taxon>Insecta</taxon>
        <taxon>Pterygota</taxon>
        <taxon>Neoptera</taxon>
        <taxon>Endopterygota</taxon>
        <taxon>Coleoptera</taxon>
        <taxon>Polyphaga</taxon>
        <taxon>Cucujiformia</taxon>
        <taxon>Curculionidae</taxon>
        <taxon>Dryophthorinae</taxon>
        <taxon>Sitophilus</taxon>
    </lineage>
</organism>
<evidence type="ECO:0000256" key="4">
    <source>
        <dbReference type="ARBA" id="ARBA00010617"/>
    </source>
</evidence>
<dbReference type="InterPro" id="IPR050476">
    <property type="entry name" value="Insect_CytP450_Detox"/>
</dbReference>
<keyword evidence="15" id="KW-0812">Transmembrane</keyword>
<dbReference type="GO" id="GO:0004497">
    <property type="term" value="F:monooxygenase activity"/>
    <property type="evidence" value="ECO:0007669"/>
    <property type="project" value="UniProtKB-KW"/>
</dbReference>
<dbReference type="FunCoup" id="A0A6J2X9W3">
    <property type="interactions" value="104"/>
</dbReference>
<protein>
    <submittedName>
        <fullName evidence="17">Probable cytochrome P450 6a14</fullName>
    </submittedName>
</protein>
<comment type="similarity">
    <text evidence="4 14">Belongs to the cytochrome P450 family.</text>
</comment>
<dbReference type="InParanoid" id="A0A6J2X9W3"/>
<dbReference type="GeneID" id="115876404"/>
<proteinExistence type="inferred from homology"/>
<keyword evidence="12 15" id="KW-0472">Membrane</keyword>
<dbReference type="SUPFAM" id="SSF48264">
    <property type="entry name" value="Cytochrome P450"/>
    <property type="match status" value="1"/>
</dbReference>
<dbReference type="FunFam" id="1.10.630.10:FF:000042">
    <property type="entry name" value="Cytochrome P450"/>
    <property type="match status" value="1"/>
</dbReference>
<dbReference type="GO" id="GO:0020037">
    <property type="term" value="F:heme binding"/>
    <property type="evidence" value="ECO:0007669"/>
    <property type="project" value="InterPro"/>
</dbReference>
<evidence type="ECO:0000256" key="10">
    <source>
        <dbReference type="ARBA" id="ARBA00023004"/>
    </source>
</evidence>
<dbReference type="PANTHER" id="PTHR24292:SF54">
    <property type="entry name" value="CYP9F3-RELATED"/>
    <property type="match status" value="1"/>
</dbReference>
<keyword evidence="5 13" id="KW-0349">Heme</keyword>
<dbReference type="PROSITE" id="PS00086">
    <property type="entry name" value="CYTOCHROME_P450"/>
    <property type="match status" value="1"/>
</dbReference>
<evidence type="ECO:0000256" key="3">
    <source>
        <dbReference type="ARBA" id="ARBA00004406"/>
    </source>
</evidence>
<dbReference type="Proteomes" id="UP000504635">
    <property type="component" value="Unplaced"/>
</dbReference>
<evidence type="ECO:0000256" key="2">
    <source>
        <dbReference type="ARBA" id="ARBA00004174"/>
    </source>
</evidence>
<dbReference type="PANTHER" id="PTHR24292">
    <property type="entry name" value="CYTOCHROME P450"/>
    <property type="match status" value="1"/>
</dbReference>
<dbReference type="KEGG" id="soy:115876404"/>
<dbReference type="GO" id="GO:0005789">
    <property type="term" value="C:endoplasmic reticulum membrane"/>
    <property type="evidence" value="ECO:0007669"/>
    <property type="project" value="UniProtKB-SubCell"/>
</dbReference>
<dbReference type="GO" id="GO:0016705">
    <property type="term" value="F:oxidoreductase activity, acting on paired donors, with incorporation or reduction of molecular oxygen"/>
    <property type="evidence" value="ECO:0007669"/>
    <property type="project" value="InterPro"/>
</dbReference>
<evidence type="ECO:0000256" key="12">
    <source>
        <dbReference type="ARBA" id="ARBA00023136"/>
    </source>
</evidence>
<evidence type="ECO:0000256" key="6">
    <source>
        <dbReference type="ARBA" id="ARBA00022723"/>
    </source>
</evidence>
<dbReference type="Gene3D" id="1.10.630.10">
    <property type="entry name" value="Cytochrome P450"/>
    <property type="match status" value="1"/>
</dbReference>
<sequence length="509" mass="59383">MTLFSEMLLETVLFYGFLPFFLVFIFIYVYFQYSYTYWRRKAVPYIKPKFPLGNNDCIAPQATSYGLETVAWYKDFKSRGLKYGGAWSWAKPVLLLTDPDYIRDVLLKDFQYFVDRDMYSNPVHDPKNESLFVVKKDEWKNMRTKLSPVFTSAKMKMMFDMVVECSKPMIECIEAASGTKDDIDIKDLLASFTIDVIGCVAFGLEFDCFKDKDSQFRQMGREFVNVDIFRATGLLTTRICEKLAVHFGFNNIPKVMTKFFVDVVKNNIEFRKKNNIYRPDFTQLMMEVFESTKNDEHPFTKDNLIANTTLFFIAGFDTSSTTMQFVLYELARNPELQEKTRAEINKVLEKHDGKFTYEAFKDMTYLRQVLDETLRMYPPVQNLARISVKPYTFKDTNFTLEKGITVLVSTSAMGRDPDYFPDPDKFDPERFNTENKAVRNPYVYLPFGEGPRNCIGMRFGIMQSSIGIVRILRKFRISISPTTQLPLTLMRGVFLLQTNETLYLKAEKL</sequence>
<evidence type="ECO:0000313" key="17">
    <source>
        <dbReference type="RefSeq" id="XP_030748038.1"/>
    </source>
</evidence>
<evidence type="ECO:0000256" key="1">
    <source>
        <dbReference type="ARBA" id="ARBA00001971"/>
    </source>
</evidence>
<dbReference type="InterPro" id="IPR002401">
    <property type="entry name" value="Cyt_P450_E_grp-I"/>
</dbReference>
<keyword evidence="11 14" id="KW-0503">Monooxygenase</keyword>
<name>A0A6J2X9W3_SITOR</name>
<keyword evidence="15" id="KW-1133">Transmembrane helix</keyword>
<evidence type="ECO:0000256" key="14">
    <source>
        <dbReference type="RuleBase" id="RU000461"/>
    </source>
</evidence>
<dbReference type="Pfam" id="PF00067">
    <property type="entry name" value="p450"/>
    <property type="match status" value="1"/>
</dbReference>
<dbReference type="GO" id="GO:0005506">
    <property type="term" value="F:iron ion binding"/>
    <property type="evidence" value="ECO:0007669"/>
    <property type="project" value="InterPro"/>
</dbReference>
<keyword evidence="9 14" id="KW-0560">Oxidoreductase</keyword>
<reference evidence="17" key="1">
    <citation type="submission" date="2025-08" db="UniProtKB">
        <authorList>
            <consortium name="RefSeq"/>
        </authorList>
    </citation>
    <scope>IDENTIFICATION</scope>
    <source>
        <tissue evidence="17">Gonads</tissue>
    </source>
</reference>
<evidence type="ECO:0000313" key="16">
    <source>
        <dbReference type="Proteomes" id="UP000504635"/>
    </source>
</evidence>
<dbReference type="CDD" id="cd11056">
    <property type="entry name" value="CYP6-like"/>
    <property type="match status" value="1"/>
</dbReference>
<comment type="cofactor">
    <cofactor evidence="1 13">
        <name>heme</name>
        <dbReference type="ChEBI" id="CHEBI:30413"/>
    </cofactor>
</comment>
<dbReference type="InterPro" id="IPR036396">
    <property type="entry name" value="Cyt_P450_sf"/>
</dbReference>
<evidence type="ECO:0000256" key="9">
    <source>
        <dbReference type="ARBA" id="ARBA00023002"/>
    </source>
</evidence>
<keyword evidence="10 13" id="KW-0408">Iron</keyword>
<comment type="subcellular location">
    <subcellularLocation>
        <location evidence="3">Endoplasmic reticulum membrane</location>
        <topology evidence="3">Peripheral membrane protein</topology>
    </subcellularLocation>
    <subcellularLocation>
        <location evidence="2">Microsome membrane</location>
        <topology evidence="2">Peripheral membrane protein</topology>
    </subcellularLocation>
</comment>
<feature type="binding site" description="axial binding residue" evidence="13">
    <location>
        <position position="454"/>
    </location>
    <ligand>
        <name>heme</name>
        <dbReference type="ChEBI" id="CHEBI:30413"/>
    </ligand>
    <ligandPart>
        <name>Fe</name>
        <dbReference type="ChEBI" id="CHEBI:18248"/>
    </ligandPart>
</feature>
<keyword evidence="8" id="KW-0492">Microsome</keyword>
<dbReference type="RefSeq" id="XP_030748038.1">
    <property type="nucleotide sequence ID" value="XM_030892178.1"/>
</dbReference>
<evidence type="ECO:0000256" key="13">
    <source>
        <dbReference type="PIRSR" id="PIRSR602401-1"/>
    </source>
</evidence>
<evidence type="ECO:0000256" key="7">
    <source>
        <dbReference type="ARBA" id="ARBA00022824"/>
    </source>
</evidence>
<dbReference type="OrthoDB" id="2789670at2759"/>
<dbReference type="InterPro" id="IPR001128">
    <property type="entry name" value="Cyt_P450"/>
</dbReference>
<keyword evidence="16" id="KW-1185">Reference proteome</keyword>
<evidence type="ECO:0000256" key="15">
    <source>
        <dbReference type="SAM" id="Phobius"/>
    </source>
</evidence>
<feature type="transmembrane region" description="Helical" evidence="15">
    <location>
        <begin position="12"/>
        <end position="31"/>
    </location>
</feature>
<dbReference type="InterPro" id="IPR017972">
    <property type="entry name" value="Cyt_P450_CS"/>
</dbReference>
<evidence type="ECO:0000256" key="8">
    <source>
        <dbReference type="ARBA" id="ARBA00022848"/>
    </source>
</evidence>
<evidence type="ECO:0000256" key="5">
    <source>
        <dbReference type="ARBA" id="ARBA00022617"/>
    </source>
</evidence>
<dbReference type="AlphaFoldDB" id="A0A6J2X9W3"/>
<evidence type="ECO:0000256" key="11">
    <source>
        <dbReference type="ARBA" id="ARBA00023033"/>
    </source>
</evidence>